<name>A0A643FLF9_9BURK</name>
<dbReference type="RefSeq" id="WP_150991181.1">
    <property type="nucleotide sequence ID" value="NZ_CP062803.1"/>
</dbReference>
<dbReference type="Proteomes" id="UP000397656">
    <property type="component" value="Chromosome 1"/>
</dbReference>
<evidence type="ECO:0000313" key="1">
    <source>
        <dbReference type="EMBL" id="QOT76248.1"/>
    </source>
</evidence>
<organism evidence="1 2">
    <name type="scientific">Cupriavidus basilensis</name>
    <dbReference type="NCBI Taxonomy" id="68895"/>
    <lineage>
        <taxon>Bacteria</taxon>
        <taxon>Pseudomonadati</taxon>
        <taxon>Pseudomonadota</taxon>
        <taxon>Betaproteobacteria</taxon>
        <taxon>Burkholderiales</taxon>
        <taxon>Burkholderiaceae</taxon>
        <taxon>Cupriavidus</taxon>
    </lineage>
</organism>
<dbReference type="AlphaFoldDB" id="A0A643FLF9"/>
<dbReference type="GeneID" id="98403069"/>
<evidence type="ECO:0008006" key="3">
    <source>
        <dbReference type="Google" id="ProtNLM"/>
    </source>
</evidence>
<protein>
    <recommendedName>
        <fullName evidence="3">PAAR domain-containing protein</fullName>
    </recommendedName>
</protein>
<accession>A0A643FLF9</accession>
<proteinExistence type="predicted"/>
<dbReference type="EMBL" id="CP062803">
    <property type="protein sequence ID" value="QOT76248.1"/>
    <property type="molecule type" value="Genomic_DNA"/>
</dbReference>
<evidence type="ECO:0000313" key="2">
    <source>
        <dbReference type="Proteomes" id="UP000397656"/>
    </source>
</evidence>
<dbReference type="CDD" id="cd14744">
    <property type="entry name" value="PAAR_CT_2"/>
    <property type="match status" value="1"/>
</dbReference>
<gene>
    <name evidence="1" type="ORF">F7R26_019275</name>
</gene>
<reference evidence="1 2" key="1">
    <citation type="submission" date="2020-10" db="EMBL/GenBank/DDBJ databases">
        <title>Complete genome sequence of Cupriavidus basilensis CCUG 49340T.</title>
        <authorList>
            <person name="Salva-Serra F."/>
            <person name="Donoso R.A."/>
            <person name="Cho K.H."/>
            <person name="Yoo J.A."/>
            <person name="Lee K."/>
            <person name="Yoon S.-H."/>
            <person name="Perez-Pantoja D."/>
            <person name="Moore E.R.B."/>
        </authorList>
    </citation>
    <scope>NUCLEOTIDE SEQUENCE [LARGE SCALE GENOMIC DNA]</scope>
    <source>
        <strain evidence="2">CCUG 49340</strain>
    </source>
</reference>
<sequence length="255" mass="28297">MLMGTGEMTHHGARVGVEGDFATCPVCKSGGTVTNDCYPAFSLMDKQILVEGARVNCKCAVKPIVIASQNTFTIQVTRGGHTHLPADSAAAAPVEASNKLVAGVPRETSENDPTLICQNMSNAEFYATMNRLRDKAVRLMGDRLVELDRWNRADQDKVRLWFGNAREDTRETLRDGLARMREIMRGLTDRNYERQTKEALARAGCVPRAKDGEIPAAASICKSDGRIQFLLDTFSARCRMRLIEIMLLHRPMIPN</sequence>